<dbReference type="Pfam" id="PF12680">
    <property type="entry name" value="SnoaL_2"/>
    <property type="match status" value="1"/>
</dbReference>
<organism evidence="2 3">
    <name type="scientific">Pseudoalteromonas holothuriae</name>
    <dbReference type="NCBI Taxonomy" id="2963714"/>
    <lineage>
        <taxon>Bacteria</taxon>
        <taxon>Pseudomonadati</taxon>
        <taxon>Pseudomonadota</taxon>
        <taxon>Gammaproteobacteria</taxon>
        <taxon>Alteromonadales</taxon>
        <taxon>Pseudoalteromonadaceae</taxon>
        <taxon>Pseudoalteromonas</taxon>
    </lineage>
</organism>
<feature type="domain" description="SnoaL-like" evidence="1">
    <location>
        <begin position="10"/>
        <end position="109"/>
    </location>
</feature>
<dbReference type="EMBL" id="CAMAPD010000022">
    <property type="protein sequence ID" value="CAH9066495.1"/>
    <property type="molecule type" value="Genomic_DNA"/>
</dbReference>
<name>A0ABN8UQF7_9GAMM</name>
<evidence type="ECO:0000259" key="1">
    <source>
        <dbReference type="Pfam" id="PF12680"/>
    </source>
</evidence>
<gene>
    <name evidence="2" type="ORF">PSECIP111951_03587</name>
</gene>
<accession>A0ABN8UQF7</accession>
<dbReference type="InterPro" id="IPR032710">
    <property type="entry name" value="NTF2-like_dom_sf"/>
</dbReference>
<proteinExistence type="predicted"/>
<dbReference type="SUPFAM" id="SSF54427">
    <property type="entry name" value="NTF2-like"/>
    <property type="match status" value="1"/>
</dbReference>
<dbReference type="Proteomes" id="UP001152485">
    <property type="component" value="Unassembled WGS sequence"/>
</dbReference>
<sequence>MHHVTARFIDMYNQLNANNLALLQQVYHRDIHFVDPLHDVKGLCALESYFANMYSNVSAIEFNIIETYDIEDQGFVYWEMHFNHKKLNRGKDIQVNGHSHLKFCDDKIIYQQDHFDAAAMLYRNIPILGHLIRFINRRAVK</sequence>
<evidence type="ECO:0000313" key="3">
    <source>
        <dbReference type="Proteomes" id="UP001152485"/>
    </source>
</evidence>
<protein>
    <recommendedName>
        <fullName evidence="1">SnoaL-like domain-containing protein</fullName>
    </recommendedName>
</protein>
<comment type="caution">
    <text evidence="2">The sequence shown here is derived from an EMBL/GenBank/DDBJ whole genome shotgun (WGS) entry which is preliminary data.</text>
</comment>
<dbReference type="InterPro" id="IPR037401">
    <property type="entry name" value="SnoaL-like"/>
</dbReference>
<dbReference type="Gene3D" id="3.10.450.50">
    <property type="match status" value="1"/>
</dbReference>
<dbReference type="RefSeq" id="WP_261594882.1">
    <property type="nucleotide sequence ID" value="NZ_CAMAPD010000022.1"/>
</dbReference>
<evidence type="ECO:0000313" key="2">
    <source>
        <dbReference type="EMBL" id="CAH9066495.1"/>
    </source>
</evidence>
<reference evidence="2 3" key="1">
    <citation type="submission" date="2022-07" db="EMBL/GenBank/DDBJ databases">
        <authorList>
            <person name="Criscuolo A."/>
        </authorList>
    </citation>
    <scope>NUCLEOTIDE SEQUENCE [LARGE SCALE GENOMIC DNA]</scope>
    <source>
        <strain evidence="3">CIP 111951</strain>
    </source>
</reference>